<dbReference type="EMBL" id="UOFC01000298">
    <property type="protein sequence ID" value="VAW49696.1"/>
    <property type="molecule type" value="Genomic_DNA"/>
</dbReference>
<sequence>MSCCSGGRCKFQFEEGPPLVDNSVTNLNAQYQFLPYGTILEEEEVIRIWMESGETKTVILEEKIPLIITDSGPEAEDGRTGIPWQLVALDSGMAYEDLMNWKSHSLYNPNETSVLLKLNHPIEIKPSLKMKLLNILYKIRNL</sequence>
<dbReference type="AlphaFoldDB" id="A0A3B0WZC2"/>
<accession>A0A3B0WZC2</accession>
<reference evidence="1" key="1">
    <citation type="submission" date="2018-06" db="EMBL/GenBank/DDBJ databases">
        <authorList>
            <person name="Zhirakovskaya E."/>
        </authorList>
    </citation>
    <scope>NUCLEOTIDE SEQUENCE</scope>
</reference>
<protein>
    <submittedName>
        <fullName evidence="1">Uncharacterized protein</fullName>
    </submittedName>
</protein>
<proteinExistence type="predicted"/>
<evidence type="ECO:0000313" key="1">
    <source>
        <dbReference type="EMBL" id="VAW49696.1"/>
    </source>
</evidence>
<gene>
    <name evidence="1" type="ORF">MNBD_GAMMA03-2185</name>
</gene>
<organism evidence="1">
    <name type="scientific">hydrothermal vent metagenome</name>
    <dbReference type="NCBI Taxonomy" id="652676"/>
    <lineage>
        <taxon>unclassified sequences</taxon>
        <taxon>metagenomes</taxon>
        <taxon>ecological metagenomes</taxon>
    </lineage>
</organism>
<name>A0A3B0WZC2_9ZZZZ</name>